<gene>
    <name evidence="3" type="ORF">HA72_1155</name>
</gene>
<feature type="transmembrane region" description="Helical" evidence="2">
    <location>
        <begin position="416"/>
        <end position="436"/>
    </location>
</feature>
<accession>A0A088E6C7</accession>
<proteinExistence type="predicted"/>
<organism evidence="3 4">
    <name type="scientific">Metallosphaera sedula</name>
    <dbReference type="NCBI Taxonomy" id="43687"/>
    <lineage>
        <taxon>Archaea</taxon>
        <taxon>Thermoproteota</taxon>
        <taxon>Thermoprotei</taxon>
        <taxon>Sulfolobales</taxon>
        <taxon>Sulfolobaceae</taxon>
        <taxon>Metallosphaera</taxon>
    </lineage>
</organism>
<evidence type="ECO:0000313" key="4">
    <source>
        <dbReference type="Proteomes" id="UP000029084"/>
    </source>
</evidence>
<sequence length="583" mass="66393">MILMPHSLEYTVFTNIQLRISSDAENASTKRVEKNIKIKKIEITVKEEKAKVRVWTDQQELDLFAEKLTIDDIKIPTQITISMKSVSEVLSERRLTFEVTKKSLDVAIMEVKLDSSKKLGPLPCYVKFYGKVYHNGTGIIAHELRIYTRIKISRVRYFVTNRDNKNINVRLEYQIENDLDFVVKHVFVPLKNFVIGLMIRDESGTQLSFISRREIMTRLSLDRSLDELNYFVIVPLQGGLKPRQRKILNFEGIEVLPPSKPKEKSGSKEKNEPGTESVFETEFNGDAALGIIIESPSSNKDIVVKSITSKVVKKITSGQEDNQSGQKEIPLNPCNDMKSEESSTPTTVASSNSQPEFYCEPRNCDDYEGQHNIIRSSHRIDLEFRSRGGNISTSSPVTAIISVTYNIVPEKKAQDYLWFLTAFYWLATTTIFGLFVEELSMDLFGFNFLTFVVGLLAGGVAGAFLFFPYYISHVGNLFESDSISFLREAFRRVIRYKFNLALFMVSIFILVISMSLRIYPALLESTPAITVIREVYLDINFALAVILEFSTITSEELEYKSPFEVLTISLLSLILISMFLLLI</sequence>
<dbReference type="EMBL" id="CP008822">
    <property type="protein sequence ID" value="AIM27302.1"/>
    <property type="molecule type" value="Genomic_DNA"/>
</dbReference>
<feature type="region of interest" description="Disordered" evidence="1">
    <location>
        <begin position="315"/>
        <end position="355"/>
    </location>
</feature>
<feature type="compositionally biased region" description="Polar residues" evidence="1">
    <location>
        <begin position="342"/>
        <end position="355"/>
    </location>
</feature>
<feature type="transmembrane region" description="Helical" evidence="2">
    <location>
        <begin position="448"/>
        <end position="471"/>
    </location>
</feature>
<evidence type="ECO:0000313" key="3">
    <source>
        <dbReference type="EMBL" id="AIM27302.1"/>
    </source>
</evidence>
<feature type="transmembrane region" description="Helical" evidence="2">
    <location>
        <begin position="565"/>
        <end position="582"/>
    </location>
</feature>
<keyword evidence="2" id="KW-0812">Transmembrane</keyword>
<keyword evidence="2" id="KW-0472">Membrane</keyword>
<protein>
    <submittedName>
        <fullName evidence="3">Uncharacterized protein</fullName>
    </submittedName>
</protein>
<dbReference type="AlphaFoldDB" id="A0A088E6C7"/>
<feature type="transmembrane region" description="Helical" evidence="2">
    <location>
        <begin position="500"/>
        <end position="523"/>
    </location>
</feature>
<feature type="compositionally biased region" description="Basic and acidic residues" evidence="1">
    <location>
        <begin position="260"/>
        <end position="273"/>
    </location>
</feature>
<evidence type="ECO:0000256" key="1">
    <source>
        <dbReference type="SAM" id="MobiDB-lite"/>
    </source>
</evidence>
<name>A0A088E6C7_9CREN</name>
<dbReference type="Proteomes" id="UP000029084">
    <property type="component" value="Chromosome"/>
</dbReference>
<keyword evidence="2" id="KW-1133">Transmembrane helix</keyword>
<reference evidence="3 4" key="1">
    <citation type="journal article" date="2014" name="J. Bacteriol.">
        <title>Role of an Archaeal PitA Transporter in the Copper and Arsenic Resistance of Metallosphaera sedula, an Extreme Thermoacidophile.</title>
        <authorList>
            <person name="McCarthy S."/>
            <person name="Ai C."/>
            <person name="Wheaton G."/>
            <person name="Tevatia R."/>
            <person name="Eckrich V."/>
            <person name="Kelly R."/>
            <person name="Blum P."/>
        </authorList>
    </citation>
    <scope>NUCLEOTIDE SEQUENCE [LARGE SCALE GENOMIC DNA]</scope>
    <source>
        <strain evidence="3 4">CuR1</strain>
    </source>
</reference>
<evidence type="ECO:0000256" key="2">
    <source>
        <dbReference type="SAM" id="Phobius"/>
    </source>
</evidence>
<feature type="region of interest" description="Disordered" evidence="1">
    <location>
        <begin position="258"/>
        <end position="277"/>
    </location>
</feature>